<dbReference type="PROSITE" id="PS50885">
    <property type="entry name" value="HAMP"/>
    <property type="match status" value="1"/>
</dbReference>
<dbReference type="PANTHER" id="PTHR32089">
    <property type="entry name" value="METHYL-ACCEPTING CHEMOTAXIS PROTEIN MCPB"/>
    <property type="match status" value="1"/>
</dbReference>
<protein>
    <submittedName>
        <fullName evidence="6">Methyl-accepting chemotaxis protein McpB</fullName>
    </submittedName>
</protein>
<reference evidence="6 7" key="1">
    <citation type="submission" date="2018-03" db="EMBL/GenBank/DDBJ databases">
        <title>Genome sequence of Moorella humiferrea DSM 23265.</title>
        <authorList>
            <person name="Poehlein A."/>
            <person name="Daniel R."/>
        </authorList>
    </citation>
    <scope>NUCLEOTIDE SEQUENCE [LARGE SCALE GENOMIC DNA]</scope>
    <source>
        <strain evidence="6 7">DSM 23265</strain>
    </source>
</reference>
<evidence type="ECO:0000256" key="1">
    <source>
        <dbReference type="ARBA" id="ARBA00023224"/>
    </source>
</evidence>
<dbReference type="PANTHER" id="PTHR32089:SF112">
    <property type="entry name" value="LYSOZYME-LIKE PROTEIN-RELATED"/>
    <property type="match status" value="1"/>
</dbReference>
<proteinExistence type="inferred from homology"/>
<dbReference type="InterPro" id="IPR003660">
    <property type="entry name" value="HAMP_dom"/>
</dbReference>
<evidence type="ECO:0000313" key="6">
    <source>
        <dbReference type="EMBL" id="PRR72021.1"/>
    </source>
</evidence>
<evidence type="ECO:0000256" key="2">
    <source>
        <dbReference type="ARBA" id="ARBA00029447"/>
    </source>
</evidence>
<dbReference type="EMBL" id="PVXM01000029">
    <property type="protein sequence ID" value="PRR72021.1"/>
    <property type="molecule type" value="Genomic_DNA"/>
</dbReference>
<comment type="similarity">
    <text evidence="2">Belongs to the methyl-accepting chemotaxis (MCP) protein family.</text>
</comment>
<dbReference type="SUPFAM" id="SSF58104">
    <property type="entry name" value="Methyl-accepting chemotaxis protein (MCP) signaling domain"/>
    <property type="match status" value="1"/>
</dbReference>
<gene>
    <name evidence="6" type="primary">mcpB_3</name>
    <name evidence="6" type="ORF">MOHU_15170</name>
</gene>
<evidence type="ECO:0000259" key="4">
    <source>
        <dbReference type="PROSITE" id="PS50111"/>
    </source>
</evidence>
<evidence type="ECO:0000259" key="5">
    <source>
        <dbReference type="PROSITE" id="PS50885"/>
    </source>
</evidence>
<name>A0A2T0ARJ1_9FIRM</name>
<dbReference type="Gene3D" id="6.10.340.10">
    <property type="match status" value="1"/>
</dbReference>
<sequence length="381" mass="40537">MVTISIIVLLILAVITYFFTRTITTPLILAVDLLGLIASGDFTRTVPDNFLRMKDEIGKVAQAVDRLQANLRPLLSGLRDDAKTLASNSENLSASSEEIASSSGEVAKAIQQVAAGASDQSSHLQEILGLVENITASLEKVYTELSHVKTNSEETSRLASIGKKELDVLIASIKGVHEAFKVVAEKLTSLSGSVNQIGEILEVINGIAEQTNLLALNAAIEAARAGEAGRGFAVVAEEVRKLAEQSSASSDKIRVLLNTIGSETNEVVHTSEEVSKQVVAQLENVENTVKAFDNILEAVAAIAPMIEATYREVDSTVKAKDVLLDRVQSVSAVSEEASASAEEISASAEELSASTQEIAANAQQVLEVAKRLEEQVGRFKV</sequence>
<dbReference type="Pfam" id="PF00672">
    <property type="entry name" value="HAMP"/>
    <property type="match status" value="1"/>
</dbReference>
<dbReference type="SMART" id="SM00304">
    <property type="entry name" value="HAMP"/>
    <property type="match status" value="1"/>
</dbReference>
<evidence type="ECO:0000313" key="7">
    <source>
        <dbReference type="Proteomes" id="UP000238415"/>
    </source>
</evidence>
<dbReference type="Gene3D" id="1.10.287.950">
    <property type="entry name" value="Methyl-accepting chemotaxis protein"/>
    <property type="match status" value="1"/>
</dbReference>
<comment type="caution">
    <text evidence="6">The sequence shown here is derived from an EMBL/GenBank/DDBJ whole genome shotgun (WGS) entry which is preliminary data.</text>
</comment>
<evidence type="ECO:0000256" key="3">
    <source>
        <dbReference type="PROSITE-ProRule" id="PRU00284"/>
    </source>
</evidence>
<feature type="domain" description="Methyl-accepting transducer" evidence="4">
    <location>
        <begin position="95"/>
        <end position="352"/>
    </location>
</feature>
<dbReference type="GO" id="GO:0007165">
    <property type="term" value="P:signal transduction"/>
    <property type="evidence" value="ECO:0007669"/>
    <property type="project" value="UniProtKB-KW"/>
</dbReference>
<dbReference type="PROSITE" id="PS50111">
    <property type="entry name" value="CHEMOTAXIS_TRANSDUC_2"/>
    <property type="match status" value="1"/>
</dbReference>
<dbReference type="InterPro" id="IPR004089">
    <property type="entry name" value="MCPsignal_dom"/>
</dbReference>
<feature type="domain" description="HAMP" evidence="5">
    <location>
        <begin position="21"/>
        <end position="76"/>
    </location>
</feature>
<organism evidence="6 7">
    <name type="scientific">Neomoorella humiferrea</name>
    <dbReference type="NCBI Taxonomy" id="676965"/>
    <lineage>
        <taxon>Bacteria</taxon>
        <taxon>Bacillati</taxon>
        <taxon>Bacillota</taxon>
        <taxon>Clostridia</taxon>
        <taxon>Neomoorellales</taxon>
        <taxon>Neomoorellaceae</taxon>
        <taxon>Neomoorella</taxon>
    </lineage>
</organism>
<keyword evidence="1 3" id="KW-0807">Transducer</keyword>
<dbReference type="SMART" id="SM00283">
    <property type="entry name" value="MA"/>
    <property type="match status" value="1"/>
</dbReference>
<dbReference type="GO" id="GO:0016020">
    <property type="term" value="C:membrane"/>
    <property type="evidence" value="ECO:0007669"/>
    <property type="project" value="InterPro"/>
</dbReference>
<dbReference type="AlphaFoldDB" id="A0A2T0ARJ1"/>
<dbReference type="Pfam" id="PF00015">
    <property type="entry name" value="MCPsignal"/>
    <property type="match status" value="1"/>
</dbReference>
<dbReference type="Proteomes" id="UP000238415">
    <property type="component" value="Unassembled WGS sequence"/>
</dbReference>
<keyword evidence="7" id="KW-1185">Reference proteome</keyword>
<dbReference type="CDD" id="cd06225">
    <property type="entry name" value="HAMP"/>
    <property type="match status" value="1"/>
</dbReference>
<accession>A0A2T0ARJ1</accession>